<name>A0A9P5TAN0_9AGAM</name>
<reference evidence="2" key="1">
    <citation type="submission" date="2019-10" db="EMBL/GenBank/DDBJ databases">
        <authorList>
            <consortium name="DOE Joint Genome Institute"/>
            <person name="Kuo A."/>
            <person name="Miyauchi S."/>
            <person name="Kiss E."/>
            <person name="Drula E."/>
            <person name="Kohler A."/>
            <person name="Sanchez-Garcia M."/>
            <person name="Andreopoulos B."/>
            <person name="Barry K.W."/>
            <person name="Bonito G."/>
            <person name="Buee M."/>
            <person name="Carver A."/>
            <person name="Chen C."/>
            <person name="Cichocki N."/>
            <person name="Clum A."/>
            <person name="Culley D."/>
            <person name="Crous P.W."/>
            <person name="Fauchery L."/>
            <person name="Girlanda M."/>
            <person name="Hayes R."/>
            <person name="Keri Z."/>
            <person name="LaButti K."/>
            <person name="Lipzen A."/>
            <person name="Lombard V."/>
            <person name="Magnuson J."/>
            <person name="Maillard F."/>
            <person name="Morin E."/>
            <person name="Murat C."/>
            <person name="Nolan M."/>
            <person name="Ohm R."/>
            <person name="Pangilinan J."/>
            <person name="Pereira M."/>
            <person name="Perotto S."/>
            <person name="Peter M."/>
            <person name="Riley R."/>
            <person name="Sitrit Y."/>
            <person name="Stielow B."/>
            <person name="Szollosi G."/>
            <person name="Zifcakova L."/>
            <person name="Stursova M."/>
            <person name="Spatafora J.W."/>
            <person name="Tedersoo L."/>
            <person name="Vaario L.-M."/>
            <person name="Yamada A."/>
            <person name="Yan M."/>
            <person name="Wang P."/>
            <person name="Xu J."/>
            <person name="Bruns T."/>
            <person name="Baldrian P."/>
            <person name="Vilgalys R."/>
            <person name="Henrissat B."/>
            <person name="Grigoriev I.V."/>
            <person name="Hibbett D."/>
            <person name="Nagy L.G."/>
            <person name="Martin F.M."/>
        </authorList>
    </citation>
    <scope>NUCLEOTIDE SEQUENCE</scope>
    <source>
        <strain evidence="2">Prilba</strain>
    </source>
</reference>
<sequence length="146" mass="16831">MTCILPHSFFLVKAVHLFPAFGRTVYDSFLLLLTLRDRPCIASRCLLAAAALSYPSSKHFTSTGYITFRLHLNCFFWTLSSCHPVVPSFLFAWPIVSLSFPLFFCFPLVTSSAIFYHYSRTGYEDKRAMRRLFFAYFQRSDPGHTS</sequence>
<comment type="caution">
    <text evidence="2">The sequence shown here is derived from an EMBL/GenBank/DDBJ whole genome shotgun (WGS) entry which is preliminary data.</text>
</comment>
<dbReference type="AlphaFoldDB" id="A0A9P5TAN0"/>
<protein>
    <submittedName>
        <fullName evidence="2">Uncharacterized protein</fullName>
    </submittedName>
</protein>
<feature type="transmembrane region" description="Helical" evidence="1">
    <location>
        <begin position="74"/>
        <end position="93"/>
    </location>
</feature>
<evidence type="ECO:0000313" key="2">
    <source>
        <dbReference type="EMBL" id="KAF8482512.1"/>
    </source>
</evidence>
<keyword evidence="1" id="KW-1133">Transmembrane helix</keyword>
<evidence type="ECO:0000256" key="1">
    <source>
        <dbReference type="SAM" id="Phobius"/>
    </source>
</evidence>
<keyword evidence="1" id="KW-0812">Transmembrane</keyword>
<proteinExistence type="predicted"/>
<accession>A0A9P5TAN0</accession>
<keyword evidence="3" id="KW-1185">Reference proteome</keyword>
<keyword evidence="1" id="KW-0472">Membrane</keyword>
<gene>
    <name evidence="2" type="ORF">DFH94DRAFT_368282</name>
</gene>
<organism evidence="2 3">
    <name type="scientific">Russula ochroleuca</name>
    <dbReference type="NCBI Taxonomy" id="152965"/>
    <lineage>
        <taxon>Eukaryota</taxon>
        <taxon>Fungi</taxon>
        <taxon>Dikarya</taxon>
        <taxon>Basidiomycota</taxon>
        <taxon>Agaricomycotina</taxon>
        <taxon>Agaricomycetes</taxon>
        <taxon>Russulales</taxon>
        <taxon>Russulaceae</taxon>
        <taxon>Russula</taxon>
    </lineage>
</organism>
<reference evidence="2" key="2">
    <citation type="journal article" date="2020" name="Nat. Commun.">
        <title>Large-scale genome sequencing of mycorrhizal fungi provides insights into the early evolution of symbiotic traits.</title>
        <authorList>
            <person name="Miyauchi S."/>
            <person name="Kiss E."/>
            <person name="Kuo A."/>
            <person name="Drula E."/>
            <person name="Kohler A."/>
            <person name="Sanchez-Garcia M."/>
            <person name="Morin E."/>
            <person name="Andreopoulos B."/>
            <person name="Barry K.W."/>
            <person name="Bonito G."/>
            <person name="Buee M."/>
            <person name="Carver A."/>
            <person name="Chen C."/>
            <person name="Cichocki N."/>
            <person name="Clum A."/>
            <person name="Culley D."/>
            <person name="Crous P.W."/>
            <person name="Fauchery L."/>
            <person name="Girlanda M."/>
            <person name="Hayes R.D."/>
            <person name="Keri Z."/>
            <person name="LaButti K."/>
            <person name="Lipzen A."/>
            <person name="Lombard V."/>
            <person name="Magnuson J."/>
            <person name="Maillard F."/>
            <person name="Murat C."/>
            <person name="Nolan M."/>
            <person name="Ohm R.A."/>
            <person name="Pangilinan J."/>
            <person name="Pereira M.F."/>
            <person name="Perotto S."/>
            <person name="Peter M."/>
            <person name="Pfister S."/>
            <person name="Riley R."/>
            <person name="Sitrit Y."/>
            <person name="Stielow J.B."/>
            <person name="Szollosi G."/>
            <person name="Zifcakova L."/>
            <person name="Stursova M."/>
            <person name="Spatafora J.W."/>
            <person name="Tedersoo L."/>
            <person name="Vaario L.M."/>
            <person name="Yamada A."/>
            <person name="Yan M."/>
            <person name="Wang P."/>
            <person name="Xu J."/>
            <person name="Bruns T."/>
            <person name="Baldrian P."/>
            <person name="Vilgalys R."/>
            <person name="Dunand C."/>
            <person name="Henrissat B."/>
            <person name="Grigoriev I.V."/>
            <person name="Hibbett D."/>
            <person name="Nagy L.G."/>
            <person name="Martin F.M."/>
        </authorList>
    </citation>
    <scope>NUCLEOTIDE SEQUENCE</scope>
    <source>
        <strain evidence="2">Prilba</strain>
    </source>
</reference>
<dbReference type="EMBL" id="WHVB01000005">
    <property type="protein sequence ID" value="KAF8482512.1"/>
    <property type="molecule type" value="Genomic_DNA"/>
</dbReference>
<dbReference type="Proteomes" id="UP000759537">
    <property type="component" value="Unassembled WGS sequence"/>
</dbReference>
<feature type="transmembrane region" description="Helical" evidence="1">
    <location>
        <begin position="99"/>
        <end position="119"/>
    </location>
</feature>
<evidence type="ECO:0000313" key="3">
    <source>
        <dbReference type="Proteomes" id="UP000759537"/>
    </source>
</evidence>